<keyword evidence="4" id="KW-1185">Reference proteome</keyword>
<dbReference type="InterPro" id="IPR003870">
    <property type="entry name" value="DUF222"/>
</dbReference>
<feature type="domain" description="DUF222" evidence="2">
    <location>
        <begin position="69"/>
        <end position="319"/>
    </location>
</feature>
<evidence type="ECO:0000313" key="3">
    <source>
        <dbReference type="EMBL" id="MBD1320660.1"/>
    </source>
</evidence>
<protein>
    <submittedName>
        <fullName evidence="3">DUF222 domain-containing protein</fullName>
    </submittedName>
</protein>
<comment type="caution">
    <text evidence="3">The sequence shown here is derived from an EMBL/GenBank/DDBJ whole genome shotgun (WGS) entry which is preliminary data.</text>
</comment>
<evidence type="ECO:0000259" key="2">
    <source>
        <dbReference type="Pfam" id="PF02720"/>
    </source>
</evidence>
<dbReference type="InterPro" id="IPR003615">
    <property type="entry name" value="HNH_nuc"/>
</dbReference>
<dbReference type="EMBL" id="JACWMS010000002">
    <property type="protein sequence ID" value="MBD1320660.1"/>
    <property type="molecule type" value="Genomic_DNA"/>
</dbReference>
<accession>A0ABR7WCY4</accession>
<feature type="compositionally biased region" description="Basic residues" evidence="1">
    <location>
        <begin position="487"/>
        <end position="504"/>
    </location>
</feature>
<organism evidence="3 4">
    <name type="scientific">Gordonia hankookensis</name>
    <dbReference type="NCBI Taxonomy" id="589403"/>
    <lineage>
        <taxon>Bacteria</taxon>
        <taxon>Bacillati</taxon>
        <taxon>Actinomycetota</taxon>
        <taxon>Actinomycetes</taxon>
        <taxon>Mycobacteriales</taxon>
        <taxon>Gordoniaceae</taxon>
        <taxon>Gordonia</taxon>
    </lineage>
</organism>
<proteinExistence type="predicted"/>
<evidence type="ECO:0000313" key="4">
    <source>
        <dbReference type="Proteomes" id="UP000602395"/>
    </source>
</evidence>
<sequence>MSSSSVSWQDLPAAFVGGIDPSYPDEDPINDLLLGLIDLDHGRSYLAYCEYSSVAVMFDRLVAARESSDGFIVDGFADCASRIAKLRNMTRHHAEVLLNEAVALRDRLPQVFECLRDGLIAPWQAKLIISRTDLLDDQSFAPVVDASVADLLRHRTGTWSRKRLRDMVDRIIFRHDPNSVRERRKEALDARGVWTESRGDGVAEITGVMAAENVRIAVAAVTALADAACEHDGRTKPQRMSDAMFALLSGATFECQCGRDDCTAQIPEPGTLPPVDTRIVLHVVCDESTLAGTAHNSGLLDGHGIISDDHVRDIAARPDTTVSFLVPPGTVPTADGEFTLPAHQPADPYRPSNALDTHTRLRDGYCVEPGCGTSAFDCDLDHVAEYNHTDPADGGQTTSVNLNAKCRPGHLLKTFGDWVDDQYRDQHGRLVTEFITPEGLVIPGEAETNEDLFPGLRRIRYESPPAKAPPPSPPHEHRPARTGTRAANKHARRRAERSRNRRRNNAGPEPTY</sequence>
<feature type="region of interest" description="Disordered" evidence="1">
    <location>
        <begin position="461"/>
        <end position="512"/>
    </location>
</feature>
<dbReference type="Proteomes" id="UP000602395">
    <property type="component" value="Unassembled WGS sequence"/>
</dbReference>
<name>A0ABR7WCY4_9ACTN</name>
<gene>
    <name evidence="3" type="ORF">IDF66_13825</name>
</gene>
<dbReference type="CDD" id="cd00085">
    <property type="entry name" value="HNHc"/>
    <property type="match status" value="1"/>
</dbReference>
<evidence type="ECO:0000256" key="1">
    <source>
        <dbReference type="SAM" id="MobiDB-lite"/>
    </source>
</evidence>
<dbReference type="RefSeq" id="WP_190267267.1">
    <property type="nucleotide sequence ID" value="NZ_BAABAD010000004.1"/>
</dbReference>
<dbReference type="Pfam" id="PF02720">
    <property type="entry name" value="DUF222"/>
    <property type="match status" value="1"/>
</dbReference>
<reference evidence="3 4" key="1">
    <citation type="submission" date="2020-09" db="EMBL/GenBank/DDBJ databases">
        <title>Novel species in genus Gordonia.</title>
        <authorList>
            <person name="Zhang G."/>
        </authorList>
    </citation>
    <scope>NUCLEOTIDE SEQUENCE [LARGE SCALE GENOMIC DNA]</scope>
    <source>
        <strain evidence="3 4">ON-33</strain>
    </source>
</reference>